<evidence type="ECO:0000313" key="2">
    <source>
        <dbReference type="EMBL" id="KAF0719945.1"/>
    </source>
</evidence>
<evidence type="ECO:0000313" key="3">
    <source>
        <dbReference type="Proteomes" id="UP000478052"/>
    </source>
</evidence>
<dbReference type="EMBL" id="VUJU01009498">
    <property type="protein sequence ID" value="KAF0719945.1"/>
    <property type="molecule type" value="Genomic_DNA"/>
</dbReference>
<dbReference type="Pfam" id="PF05699">
    <property type="entry name" value="Dimer_Tnp_hAT"/>
    <property type="match status" value="1"/>
</dbReference>
<dbReference type="InterPro" id="IPR006580">
    <property type="entry name" value="Znf_TTF"/>
</dbReference>
<dbReference type="InterPro" id="IPR025398">
    <property type="entry name" value="DUF4371"/>
</dbReference>
<evidence type="ECO:0000259" key="1">
    <source>
        <dbReference type="SMART" id="SM00597"/>
    </source>
</evidence>
<feature type="domain" description="TTF-type" evidence="1">
    <location>
        <begin position="117"/>
        <end position="205"/>
    </location>
</feature>
<dbReference type="SUPFAM" id="SSF53098">
    <property type="entry name" value="Ribonuclease H-like"/>
    <property type="match status" value="1"/>
</dbReference>
<dbReference type="OrthoDB" id="7203715at2759"/>
<gene>
    <name evidence="2" type="ORF">FWK35_00028145</name>
</gene>
<comment type="caution">
    <text evidence="2">The sequence shown here is derived from an EMBL/GenBank/DDBJ whole genome shotgun (WGS) entry which is preliminary data.</text>
</comment>
<dbReference type="GO" id="GO:0046983">
    <property type="term" value="F:protein dimerization activity"/>
    <property type="evidence" value="ECO:0007669"/>
    <property type="project" value="InterPro"/>
</dbReference>
<reference evidence="2 3" key="1">
    <citation type="submission" date="2019-08" db="EMBL/GenBank/DDBJ databases">
        <title>Whole genome of Aphis craccivora.</title>
        <authorList>
            <person name="Voronova N.V."/>
            <person name="Shulinski R.S."/>
            <person name="Bandarenka Y.V."/>
            <person name="Zhorov D.G."/>
            <person name="Warner D."/>
        </authorList>
    </citation>
    <scope>NUCLEOTIDE SEQUENCE [LARGE SCALE GENOMIC DNA]</scope>
    <source>
        <strain evidence="2">180601</strain>
        <tissue evidence="2">Whole Body</tissue>
    </source>
</reference>
<name>A0A6G0W1W2_APHCR</name>
<protein>
    <submittedName>
        <fullName evidence="2">Zinc finger MYM-type protein 1-like</fullName>
    </submittedName>
</protein>
<proteinExistence type="predicted"/>
<accession>A0A6G0W1W2</accession>
<dbReference type="SMART" id="SM00597">
    <property type="entry name" value="ZnF_TTF"/>
    <property type="match status" value="1"/>
</dbReference>
<sequence>MKNGKNPIIIQFKRRVAKERRSSLHLRTRKGYYLKRFKIFNLIMSKRIINDFFTSVMNKKQANDSDSILSQKSSDFDELVSEDSEEENCGSLNRTNPTKTKMLSVPKTIYGTGRSSRVRGFQVGWFEQFKWLEYSQLEDAVYCLPCRFFSFKLKTDYDNIFKITGYKNWKNALSNNKGLYRHDNSEDHKQNVITWIDYKKNKTNKTSVLSQLGDHHAQIVIENRIYLEAIIISLRMLAIQSSAFRGHIETKDSLNKGNFLELMNNEIIHIMASMILKKISSEVKECVYFSILADETKDISKTEQLSIVLRYFFDGEIKERFLGFTPLNGLDANSLFLKIKEMLHTCQIDINNCVAQTYDGASVMRGHINGVQTIFKKEVPQAYYMHCTNHRLNLVLVDIAKNNEEVDVFFTLVQDLYVFVSGSNIHIKFIELQKQVLNIKPIELKPLSKNDRNLEAKSLLKRINFKFVYLLLFFNNLLSHIHGVNLYLRDIKADITKAMVLIETTKQFLNDLRNEIPHKKLFNEAEMLSKKLNIDLPSSEKTKKRLKKIPSYLVKYVCETNQVINELEKRFDNNSDILNGISSLDPNSKLFLNVSLILPLAQSYNCEIETLKSELKILPKSLQNYENKFTTKTNDIFHLYDFLNEYQIAFSELHKLCLISITIPVSSAGCERTFSCLKRVKNYLRNKLMDSHMSNLSVIAIEKLEAKSLNIDDIINEFASLHQNRRIILI</sequence>
<dbReference type="InterPro" id="IPR008906">
    <property type="entry name" value="HATC_C_dom"/>
</dbReference>
<dbReference type="PANTHER" id="PTHR45749:SF37">
    <property type="entry name" value="OS05G0311600 PROTEIN"/>
    <property type="match status" value="1"/>
</dbReference>
<dbReference type="PANTHER" id="PTHR45749">
    <property type="match status" value="1"/>
</dbReference>
<keyword evidence="3" id="KW-1185">Reference proteome</keyword>
<dbReference type="Proteomes" id="UP000478052">
    <property type="component" value="Unassembled WGS sequence"/>
</dbReference>
<dbReference type="InterPro" id="IPR012337">
    <property type="entry name" value="RNaseH-like_sf"/>
</dbReference>
<organism evidence="2 3">
    <name type="scientific">Aphis craccivora</name>
    <name type="common">Cowpea aphid</name>
    <dbReference type="NCBI Taxonomy" id="307492"/>
    <lineage>
        <taxon>Eukaryota</taxon>
        <taxon>Metazoa</taxon>
        <taxon>Ecdysozoa</taxon>
        <taxon>Arthropoda</taxon>
        <taxon>Hexapoda</taxon>
        <taxon>Insecta</taxon>
        <taxon>Pterygota</taxon>
        <taxon>Neoptera</taxon>
        <taxon>Paraneoptera</taxon>
        <taxon>Hemiptera</taxon>
        <taxon>Sternorrhyncha</taxon>
        <taxon>Aphidomorpha</taxon>
        <taxon>Aphidoidea</taxon>
        <taxon>Aphididae</taxon>
        <taxon>Aphidini</taxon>
        <taxon>Aphis</taxon>
        <taxon>Aphis</taxon>
    </lineage>
</organism>
<dbReference type="Pfam" id="PF14291">
    <property type="entry name" value="DUF4371"/>
    <property type="match status" value="1"/>
</dbReference>
<dbReference type="AlphaFoldDB" id="A0A6G0W1W2"/>